<name>A0A9P1GXC0_9PEZI</name>
<feature type="compositionally biased region" description="Basic and acidic residues" evidence="1">
    <location>
        <begin position="575"/>
        <end position="595"/>
    </location>
</feature>
<feature type="region of interest" description="Disordered" evidence="1">
    <location>
        <begin position="564"/>
        <end position="611"/>
    </location>
</feature>
<dbReference type="InterPro" id="IPR035994">
    <property type="entry name" value="Nucleoside_phosphorylase_sf"/>
</dbReference>
<dbReference type="Proteomes" id="UP000838763">
    <property type="component" value="Unassembled WGS sequence"/>
</dbReference>
<evidence type="ECO:0008006" key="4">
    <source>
        <dbReference type="Google" id="ProtNLM"/>
    </source>
</evidence>
<feature type="compositionally biased region" description="Acidic residues" evidence="1">
    <location>
        <begin position="597"/>
        <end position="611"/>
    </location>
</feature>
<dbReference type="AlphaFoldDB" id="A0A9P1GXC0"/>
<dbReference type="GO" id="GO:0003824">
    <property type="term" value="F:catalytic activity"/>
    <property type="evidence" value="ECO:0007669"/>
    <property type="project" value="InterPro"/>
</dbReference>
<dbReference type="PANTHER" id="PTHR46082">
    <property type="entry name" value="ATP/GTP-BINDING PROTEIN-RELATED"/>
    <property type="match status" value="1"/>
</dbReference>
<dbReference type="GO" id="GO:0009116">
    <property type="term" value="P:nucleoside metabolic process"/>
    <property type="evidence" value="ECO:0007669"/>
    <property type="project" value="InterPro"/>
</dbReference>
<protein>
    <recommendedName>
        <fullName evidence="4">Nucleoside phosphorylase domain-containing protein</fullName>
    </recommendedName>
</protein>
<accession>A0A9P1GXC0</accession>
<dbReference type="OrthoDB" id="1577640at2759"/>
<organism evidence="2 3">
    <name type="scientific">Parascedosporium putredinis</name>
    <dbReference type="NCBI Taxonomy" id="1442378"/>
    <lineage>
        <taxon>Eukaryota</taxon>
        <taxon>Fungi</taxon>
        <taxon>Dikarya</taxon>
        <taxon>Ascomycota</taxon>
        <taxon>Pezizomycotina</taxon>
        <taxon>Sordariomycetes</taxon>
        <taxon>Hypocreomycetidae</taxon>
        <taxon>Microascales</taxon>
        <taxon>Microascaceae</taxon>
        <taxon>Parascedosporium</taxon>
    </lineage>
</organism>
<evidence type="ECO:0000256" key="1">
    <source>
        <dbReference type="SAM" id="MobiDB-lite"/>
    </source>
</evidence>
<dbReference type="InterPro" id="IPR053137">
    <property type="entry name" value="NLR-like"/>
</dbReference>
<proteinExistence type="predicted"/>
<gene>
    <name evidence="2" type="ORF">PPNO1_LOCUS1825</name>
</gene>
<evidence type="ECO:0000313" key="3">
    <source>
        <dbReference type="Proteomes" id="UP000838763"/>
    </source>
</evidence>
<dbReference type="SUPFAM" id="SSF53167">
    <property type="entry name" value="Purine and uridine phosphorylases"/>
    <property type="match status" value="1"/>
</dbReference>
<dbReference type="PANTHER" id="PTHR46082:SF11">
    <property type="entry name" value="AAA+ ATPASE DOMAIN-CONTAINING PROTEIN-RELATED"/>
    <property type="match status" value="1"/>
</dbReference>
<feature type="compositionally biased region" description="Polar residues" evidence="1">
    <location>
        <begin position="564"/>
        <end position="574"/>
    </location>
</feature>
<dbReference type="Gene3D" id="3.40.50.1580">
    <property type="entry name" value="Nucleoside phosphorylase domain"/>
    <property type="match status" value="1"/>
</dbReference>
<dbReference type="EMBL" id="CALLCH030000003">
    <property type="protein sequence ID" value="CAI4212055.1"/>
    <property type="molecule type" value="Genomic_DNA"/>
</dbReference>
<reference evidence="2" key="1">
    <citation type="submission" date="2022-11" db="EMBL/GenBank/DDBJ databases">
        <authorList>
            <person name="Scott C."/>
            <person name="Bruce N."/>
        </authorList>
    </citation>
    <scope>NUCLEOTIDE SEQUENCE</scope>
</reference>
<comment type="caution">
    <text evidence="2">The sequence shown here is derived from an EMBL/GenBank/DDBJ whole genome shotgun (WGS) entry which is preliminary data.</text>
</comment>
<keyword evidence="3" id="KW-1185">Reference proteome</keyword>
<sequence length="1099" mass="122306">MSNPLQYTVGWISALPTESVAAQQFLDERHEGPESVAQNDNNVYTLGRVGRHNVVMAVLPKGEYGTTTAATVARDMLHSFPNVRIGLMVGIGGGAPSWRHDIRLGDIVVSTPQGSIGGGFQYDYGKTIQDQAFHYTGFLDKPPTVLRALAGLRAKYALEGHQLGEQVAQILEKKPRLRKNYSRPQAMSDRLYLSHIVHPSDSSKSCTEVCDDNPEYLVDRPERREEEDDPAIHYGLIASGNQLMKDARIRDKLAAENDVLCFEMEAAGLMNHFPCLIIRGICDYSDSHKNKEWQGFAAMMAAAYATDLLRQIAPGRVEGERKIGDILSGRYEIAENHGDIAMEHRDIAEVQLQGQKDQAKDKLPEKEVVAGSIGMNEGYYDVADAVTGTFWLFIDGLDECGEDNAVELAENFESLSKSLSKSLKNVLELERQGVGSKEIEAAVYSSPRGLDELLLATSEAEVDSKNNYRTLPSLNDTDVQSEISDISGASTVNTALTALTAYTAVSTAGNDPLQAAATKLADFLFQDPDLQPLYSQSSHLVENQNFSRILDQKEDRDYTLNRLLSQQRVTSGTTEHPKHHDEDKTMKTDYERAAESEISDEDGEQDDSRDDEVGEFPLLDSIFKFLAAGPPLQTLKSNLDCFVNPPTTISEALDKRNIRALRRLLRKQFDSIAQDNYSWLRELEDLGHTRDEIAQLLLEEASDSPWIYLTLVSESTLVAELLGSQTTPGPYPIVEANLKALTCIGDMLQGPVLVFSPFQLEGHASEVLGNPALAQFDLLASPEDLIDTWGPGQFVVPITQSKLPSAIRICGGFIYESDRDRRIFHWCRYATPGQFCQGELDPRVKIRIGAHVTVNDNCRLDEGQHRGHCSNLLHSLDTHPPGWILAEKQFGFQGGGDFALLHVTAGYHRYPGRTLKQSYLDRPDEELVTLLEDYWGVQVSLCTGIARRVSLRAMVADLLPIFAASLTRSEDCVSWESLERDHSIHEAFRRDNLKLWLRNLNMQLYGLVLRGIRGILDALRKTGLDQERKSLLVSWPYSNDMLRCFRIDLGQRESSWARLIADSEDCATFATVVVKAVKSNAMSMQPVTVGSRGYSMIDV</sequence>
<evidence type="ECO:0000313" key="2">
    <source>
        <dbReference type="EMBL" id="CAI4212055.1"/>
    </source>
</evidence>